<protein>
    <recommendedName>
        <fullName evidence="4">DUF3618 domain-containing protein</fullName>
    </recommendedName>
</protein>
<dbReference type="EMBL" id="FOGZ01000003">
    <property type="protein sequence ID" value="SER57918.1"/>
    <property type="molecule type" value="Genomic_DNA"/>
</dbReference>
<gene>
    <name evidence="2" type="ORF">SAMN05443377_10312</name>
</gene>
<dbReference type="AlphaFoldDB" id="A0A1H9QBX7"/>
<evidence type="ECO:0000313" key="3">
    <source>
        <dbReference type="Proteomes" id="UP000198815"/>
    </source>
</evidence>
<evidence type="ECO:0000256" key="1">
    <source>
        <dbReference type="SAM" id="Phobius"/>
    </source>
</evidence>
<dbReference type="STRING" id="64702.SAMN05443377_10312"/>
<evidence type="ECO:0000313" key="2">
    <source>
        <dbReference type="EMBL" id="SER57918.1"/>
    </source>
</evidence>
<dbReference type="InterPro" id="IPR022062">
    <property type="entry name" value="DUF3618"/>
</dbReference>
<keyword evidence="1" id="KW-0812">Transmembrane</keyword>
<feature type="transmembrane region" description="Helical" evidence="1">
    <location>
        <begin position="72"/>
        <end position="92"/>
    </location>
</feature>
<dbReference type="Proteomes" id="UP000198815">
    <property type="component" value="Unassembled WGS sequence"/>
</dbReference>
<reference evidence="2 3" key="1">
    <citation type="submission" date="2016-10" db="EMBL/GenBank/DDBJ databases">
        <authorList>
            <person name="de Groot N.N."/>
        </authorList>
    </citation>
    <scope>NUCLEOTIDE SEQUENCE [LARGE SCALE GENOMIC DNA]</scope>
    <source>
        <strain evidence="2 3">DSM 16859</strain>
    </source>
</reference>
<keyword evidence="1" id="KW-1133">Transmembrane helix</keyword>
<accession>A0A1H9QBX7</accession>
<keyword evidence="1" id="KW-0472">Membrane</keyword>
<name>A0A1H9QBX7_9ACTN</name>
<proteinExistence type="predicted"/>
<keyword evidence="3" id="KW-1185">Reference proteome</keyword>
<dbReference type="Pfam" id="PF12277">
    <property type="entry name" value="DUF3618"/>
    <property type="match status" value="1"/>
</dbReference>
<sequence length="103" mass="10918">MAKNDSDIDRLRARIASNRDKLSANVEGLVSEVHPTALKRHAVAAVKQRIEDGKEKVKATVVDEGGPRWDRIGTGVLAAVGVVLVVVSIRGIGRAVGSRVARG</sequence>
<evidence type="ECO:0008006" key="4">
    <source>
        <dbReference type="Google" id="ProtNLM"/>
    </source>
</evidence>
<organism evidence="2 3">
    <name type="scientific">Propionibacterium cyclohexanicum</name>
    <dbReference type="NCBI Taxonomy" id="64702"/>
    <lineage>
        <taxon>Bacteria</taxon>
        <taxon>Bacillati</taxon>
        <taxon>Actinomycetota</taxon>
        <taxon>Actinomycetes</taxon>
        <taxon>Propionibacteriales</taxon>
        <taxon>Propionibacteriaceae</taxon>
        <taxon>Propionibacterium</taxon>
    </lineage>
</organism>